<feature type="transmembrane region" description="Helical" evidence="8">
    <location>
        <begin position="149"/>
        <end position="173"/>
    </location>
</feature>
<sequence length="487" mass="53237">MAACHSSDDSALEDTDTSQCTGSSDDDIKGKEQFRFDRKVMDEFNSSLEGKLINSSCFLFSLFYMWPYQTMVQTQNFLVEEFPERANTAGFVMMLSTTFPFVITHGLLSVTGLTNRCSYAVRMTVPPMLVVVLAMYLFCVLTTSEDQGLLLFSLYFTALVISTAEGICEPAVYEIAGLMPSTVPSMMVQSGNGACGLCVSCIQVLTRLFCAGLGPVSKEQLKALTKGFLVLMGLSNAAFLRLYWGSVRQTSPYKLFVMSHRAEDDDHSAEESDGASLAKNAETEQMSLVMATVLAIREIWPTFLSVVLTFFVTLTLWPVIPGRTCVGEEERDETLQSWWFDIIIFTFNLSDFLGKSEPKSLKWGARVLTPMQHLLLAVLRGLIFAPLILTGSAPQKYDSHTARWVVLLSVFTLGITNGWLSTVCFMRAPKAFPPSTPSLVARQASSGLVLGLFTGISGGCMGAFLLSQTTLISDSLGGCYGATATPV</sequence>
<dbReference type="Pfam" id="PF01733">
    <property type="entry name" value="Nucleoside_tran"/>
    <property type="match status" value="1"/>
</dbReference>
<comment type="subcellular location">
    <subcellularLocation>
        <location evidence="1">Membrane</location>
        <topology evidence="1">Multi-pass membrane protein</topology>
    </subcellularLocation>
</comment>
<feature type="transmembrane region" description="Helical" evidence="8">
    <location>
        <begin position="86"/>
        <end position="108"/>
    </location>
</feature>
<evidence type="ECO:0000256" key="5">
    <source>
        <dbReference type="ARBA" id="ARBA00022989"/>
    </source>
</evidence>
<feature type="region of interest" description="Disordered" evidence="7">
    <location>
        <begin position="1"/>
        <end position="26"/>
    </location>
</feature>
<comment type="similarity">
    <text evidence="2">Belongs to the SLC29A/ENT transporter (TC 2.A.57) family.</text>
</comment>
<feature type="transmembrane region" description="Helical" evidence="8">
    <location>
        <begin position="447"/>
        <end position="466"/>
    </location>
</feature>
<gene>
    <name evidence="9" type="ORF">SACU0126_LOCUS34808</name>
</gene>
<feature type="transmembrane region" description="Helical" evidence="8">
    <location>
        <begin position="299"/>
        <end position="317"/>
    </location>
</feature>
<keyword evidence="4 8" id="KW-0812">Transmembrane</keyword>
<evidence type="ECO:0000256" key="6">
    <source>
        <dbReference type="ARBA" id="ARBA00023136"/>
    </source>
</evidence>
<protein>
    <submittedName>
        <fullName evidence="9">Uncharacterized protein</fullName>
    </submittedName>
</protein>
<dbReference type="AlphaFoldDB" id="A0A7S3X9N7"/>
<evidence type="ECO:0000256" key="4">
    <source>
        <dbReference type="ARBA" id="ARBA00022692"/>
    </source>
</evidence>
<evidence type="ECO:0000256" key="1">
    <source>
        <dbReference type="ARBA" id="ARBA00004141"/>
    </source>
</evidence>
<keyword evidence="3" id="KW-0813">Transport</keyword>
<reference evidence="9" key="1">
    <citation type="submission" date="2021-01" db="EMBL/GenBank/DDBJ databases">
        <authorList>
            <person name="Corre E."/>
            <person name="Pelletier E."/>
            <person name="Niang G."/>
            <person name="Scheremetjew M."/>
            <person name="Finn R."/>
            <person name="Kale V."/>
            <person name="Holt S."/>
            <person name="Cochrane G."/>
            <person name="Meng A."/>
            <person name="Brown T."/>
            <person name="Cohen L."/>
        </authorList>
    </citation>
    <scope>NUCLEOTIDE SEQUENCE</scope>
    <source>
        <strain evidence="9">SPMC142</strain>
    </source>
</reference>
<feature type="transmembrane region" description="Helical" evidence="8">
    <location>
        <begin position="337"/>
        <end position="354"/>
    </location>
</feature>
<accession>A0A7S3X9N7</accession>
<dbReference type="EMBL" id="HBIQ01109716">
    <property type="protein sequence ID" value="CAE0603041.1"/>
    <property type="molecule type" value="Transcribed_RNA"/>
</dbReference>
<dbReference type="PANTHER" id="PTHR10332:SF10">
    <property type="entry name" value="EQUILIBRATIVE NUCLEOSIDE TRANSPORTER 4"/>
    <property type="match status" value="1"/>
</dbReference>
<dbReference type="PANTHER" id="PTHR10332">
    <property type="entry name" value="EQUILIBRATIVE NUCLEOSIDE TRANSPORTER"/>
    <property type="match status" value="1"/>
</dbReference>
<dbReference type="InterPro" id="IPR002259">
    <property type="entry name" value="Eqnu_transpt"/>
</dbReference>
<feature type="transmembrane region" description="Helical" evidence="8">
    <location>
        <begin position="223"/>
        <end position="244"/>
    </location>
</feature>
<name>A0A7S3X9N7_9SPIT</name>
<keyword evidence="5 8" id="KW-1133">Transmembrane helix</keyword>
<evidence type="ECO:0000256" key="2">
    <source>
        <dbReference type="ARBA" id="ARBA00007965"/>
    </source>
</evidence>
<evidence type="ECO:0000256" key="7">
    <source>
        <dbReference type="SAM" id="MobiDB-lite"/>
    </source>
</evidence>
<evidence type="ECO:0000256" key="3">
    <source>
        <dbReference type="ARBA" id="ARBA00022448"/>
    </source>
</evidence>
<feature type="transmembrane region" description="Helical" evidence="8">
    <location>
        <begin position="404"/>
        <end position="426"/>
    </location>
</feature>
<feature type="transmembrane region" description="Helical" evidence="8">
    <location>
        <begin position="374"/>
        <end position="392"/>
    </location>
</feature>
<evidence type="ECO:0000313" key="9">
    <source>
        <dbReference type="EMBL" id="CAE0603041.1"/>
    </source>
</evidence>
<feature type="transmembrane region" description="Helical" evidence="8">
    <location>
        <begin position="120"/>
        <end position="143"/>
    </location>
</feature>
<dbReference type="GO" id="GO:0005886">
    <property type="term" value="C:plasma membrane"/>
    <property type="evidence" value="ECO:0007669"/>
    <property type="project" value="TreeGrafter"/>
</dbReference>
<dbReference type="GO" id="GO:0005337">
    <property type="term" value="F:nucleoside transmembrane transporter activity"/>
    <property type="evidence" value="ECO:0007669"/>
    <property type="project" value="InterPro"/>
</dbReference>
<keyword evidence="6 8" id="KW-0472">Membrane</keyword>
<evidence type="ECO:0000256" key="8">
    <source>
        <dbReference type="SAM" id="Phobius"/>
    </source>
</evidence>
<organism evidence="9">
    <name type="scientific">Strombidinopsis acuminata</name>
    <dbReference type="NCBI Taxonomy" id="141414"/>
    <lineage>
        <taxon>Eukaryota</taxon>
        <taxon>Sar</taxon>
        <taxon>Alveolata</taxon>
        <taxon>Ciliophora</taxon>
        <taxon>Intramacronucleata</taxon>
        <taxon>Spirotrichea</taxon>
        <taxon>Choreotrichia</taxon>
        <taxon>Choreotrichida</taxon>
        <taxon>Strombidinopsidae</taxon>
        <taxon>Strombidinopsis</taxon>
    </lineage>
</organism>
<dbReference type="PRINTS" id="PR01130">
    <property type="entry name" value="DERENTRNSPRT"/>
</dbReference>
<proteinExistence type="inferred from homology"/>